<dbReference type="PROSITE" id="PS51904">
    <property type="entry name" value="GLYCOSYL_HYDROL_F25_2"/>
    <property type="match status" value="1"/>
</dbReference>
<dbReference type="CDD" id="cd06414">
    <property type="entry name" value="GH25_LytC-like"/>
    <property type="match status" value="1"/>
</dbReference>
<dbReference type="PANTHER" id="PTHR34135">
    <property type="entry name" value="LYSOZYME"/>
    <property type="match status" value="1"/>
</dbReference>
<accession>A0A6I1GL68</accession>
<dbReference type="GO" id="GO:0016998">
    <property type="term" value="P:cell wall macromolecule catabolic process"/>
    <property type="evidence" value="ECO:0007669"/>
    <property type="project" value="InterPro"/>
</dbReference>
<dbReference type="SUPFAM" id="SSF51445">
    <property type="entry name" value="(Trans)glycosidases"/>
    <property type="match status" value="1"/>
</dbReference>
<reference evidence="4 5" key="1">
    <citation type="submission" date="2019-09" db="EMBL/GenBank/DDBJ databases">
        <title>Characterization of the phylogenetic diversity of two novel species belonging to the genus Bifidobacterium: Bifidobacterium cebidarum sp. nov. and Bifidobacterium leontopitheci sp. nov.</title>
        <authorList>
            <person name="Lugli G.A."/>
            <person name="Duranti S."/>
            <person name="Milani C."/>
            <person name="Turroni F."/>
            <person name="Ventura M."/>
        </authorList>
    </citation>
    <scope>NUCLEOTIDE SEQUENCE [LARGE SCALE GENOMIC DNA]</scope>
    <source>
        <strain evidence="4 5">LMG 31471</strain>
    </source>
</reference>
<keyword evidence="5" id="KW-1185">Reference proteome</keyword>
<protein>
    <submittedName>
        <fullName evidence="4">1,4-beta-N-acetylmuramidase</fullName>
    </submittedName>
</protein>
<dbReference type="InterPro" id="IPR002053">
    <property type="entry name" value="Glyco_hydro_25"/>
</dbReference>
<evidence type="ECO:0000256" key="3">
    <source>
        <dbReference type="SAM" id="SignalP"/>
    </source>
</evidence>
<name>A0A6I1GL68_9BIFI</name>
<evidence type="ECO:0000313" key="4">
    <source>
        <dbReference type="EMBL" id="KAB7790346.1"/>
    </source>
</evidence>
<feature type="region of interest" description="Disordered" evidence="2">
    <location>
        <begin position="97"/>
        <end position="127"/>
    </location>
</feature>
<dbReference type="RefSeq" id="WP_152234503.1">
    <property type="nucleotide sequence ID" value="NZ_JBHSKZ010000063.1"/>
</dbReference>
<dbReference type="PANTHER" id="PTHR34135:SF2">
    <property type="entry name" value="LYSOZYME"/>
    <property type="match status" value="1"/>
</dbReference>
<feature type="compositionally biased region" description="Polar residues" evidence="2">
    <location>
        <begin position="144"/>
        <end position="153"/>
    </location>
</feature>
<feature type="signal peptide" evidence="3">
    <location>
        <begin position="1"/>
        <end position="30"/>
    </location>
</feature>
<dbReference type="AlphaFoldDB" id="A0A6I1GL68"/>
<dbReference type="Proteomes" id="UP000441772">
    <property type="component" value="Unassembled WGS sequence"/>
</dbReference>
<gene>
    <name evidence="4" type="ORF">F7D09_1155</name>
</gene>
<comment type="similarity">
    <text evidence="1">Belongs to the glycosyl hydrolase 25 family.</text>
</comment>
<dbReference type="GO" id="GO:0009253">
    <property type="term" value="P:peptidoglycan catabolic process"/>
    <property type="evidence" value="ECO:0007669"/>
    <property type="project" value="InterPro"/>
</dbReference>
<evidence type="ECO:0000313" key="5">
    <source>
        <dbReference type="Proteomes" id="UP000441772"/>
    </source>
</evidence>
<evidence type="ECO:0000256" key="2">
    <source>
        <dbReference type="SAM" id="MobiDB-lite"/>
    </source>
</evidence>
<proteinExistence type="inferred from homology"/>
<feature type="chain" id="PRO_5026045357" evidence="3">
    <location>
        <begin position="31"/>
        <end position="643"/>
    </location>
</feature>
<dbReference type="EMBL" id="WBVT01000015">
    <property type="protein sequence ID" value="KAB7790346.1"/>
    <property type="molecule type" value="Genomic_DNA"/>
</dbReference>
<dbReference type="SUPFAM" id="SSF69318">
    <property type="entry name" value="Integrin alpha N-terminal domain"/>
    <property type="match status" value="1"/>
</dbReference>
<feature type="compositionally biased region" description="Low complexity" evidence="2">
    <location>
        <begin position="154"/>
        <end position="166"/>
    </location>
</feature>
<dbReference type="Pfam" id="PF01183">
    <property type="entry name" value="Glyco_hydro_25"/>
    <property type="match status" value="1"/>
</dbReference>
<feature type="region of interest" description="Disordered" evidence="2">
    <location>
        <begin position="144"/>
        <end position="166"/>
    </location>
</feature>
<dbReference type="InterPro" id="IPR017853">
    <property type="entry name" value="GH"/>
</dbReference>
<keyword evidence="3" id="KW-0732">Signal</keyword>
<organism evidence="4 5">
    <name type="scientific">Bifidobacterium leontopitheci</name>
    <dbReference type="NCBI Taxonomy" id="2650774"/>
    <lineage>
        <taxon>Bacteria</taxon>
        <taxon>Bacillati</taxon>
        <taxon>Actinomycetota</taxon>
        <taxon>Actinomycetes</taxon>
        <taxon>Bifidobacteriales</taxon>
        <taxon>Bifidobacteriaceae</taxon>
        <taxon>Bifidobacterium</taxon>
    </lineage>
</organism>
<sequence>MGAGKRVVSAAAIAAAAVLLGSVGIAPASALSDVVLDSATSSATSSWNQTIADESDGNATMPDNPAVDLPQTVNETIPDDATVVAENLAVTPEGELKNLETGQAVTDPELVGTADTQPDPLAKTNGQSFIPVEVGEVRQAVTQEQTANVQPQNSAAGEADAADGSAASGTASVAPAAFGTSQYGAYWGTYNGSKAFFDNTKKLFVQQAKGVVDVSEWQEDIDWAKAKADGVEGAIIRLGFGSGNRIDEEALYNIKECKRLGIPFGVYWYSYADTTKFAAEEGTDVVAKLKQAGVKPGDLSYPVYYDLEQWTWTGHTPPTTPAAYEPIVNAWYKKLQAAGYTNLAIYSYTAFLNSQLNSTALRSKASWVAQYAGQNRFTGYATNFRGWQYTSRGQINGIQGYVDMNAFGVAKADAVFPKGAGYFGMNSLKGGAADFSFGYGKASDQVLVGDWNGDGKDTLTLRRQNLYYVKNSLSGGAADVTLAYGKPDDVVLVGDWNGDGKDTLAVRRGNIYYFKNSITGGAADRVIAYGRPDDIVLVGDWNGDGKDTLAVRRGNMYYVKNSITSGIADKVVGYGKPDDSVLVGDWNGDRRDTFAVRRSNTYYIKNTISDGAADMTFSYGKPNDTVLVGDWDGDGNDTFMVRR</sequence>
<dbReference type="Gene3D" id="3.20.20.80">
    <property type="entry name" value="Glycosidases"/>
    <property type="match status" value="1"/>
</dbReference>
<dbReference type="InterPro" id="IPR028994">
    <property type="entry name" value="Integrin_alpha_N"/>
</dbReference>
<dbReference type="GO" id="GO:0003796">
    <property type="term" value="F:lysozyme activity"/>
    <property type="evidence" value="ECO:0007669"/>
    <property type="project" value="InterPro"/>
</dbReference>
<comment type="caution">
    <text evidence="4">The sequence shown here is derived from an EMBL/GenBank/DDBJ whole genome shotgun (WGS) entry which is preliminary data.</text>
</comment>
<dbReference type="GO" id="GO:0016052">
    <property type="term" value="P:carbohydrate catabolic process"/>
    <property type="evidence" value="ECO:0007669"/>
    <property type="project" value="TreeGrafter"/>
</dbReference>
<evidence type="ECO:0000256" key="1">
    <source>
        <dbReference type="ARBA" id="ARBA00010646"/>
    </source>
</evidence>